<evidence type="ECO:0000256" key="6">
    <source>
        <dbReference type="ARBA" id="ARBA00022643"/>
    </source>
</evidence>
<dbReference type="Gene3D" id="3.60.150.10">
    <property type="entry name" value="Chorismate synthase AroC"/>
    <property type="match status" value="1"/>
</dbReference>
<dbReference type="NCBIfam" id="NF003793">
    <property type="entry name" value="PRK05382.1"/>
    <property type="match status" value="1"/>
</dbReference>
<evidence type="ECO:0000256" key="10">
    <source>
        <dbReference type="ARBA" id="ARBA00023239"/>
    </source>
</evidence>
<keyword evidence="9 11" id="KW-0057">Aromatic amino acid biosynthesis</keyword>
<protein>
    <recommendedName>
        <fullName evidence="3 11">Chorismate synthase</fullName>
        <shortName evidence="11">CS</shortName>
        <ecNumber evidence="3 11">4.2.3.5</ecNumber>
    </recommendedName>
    <alternativeName>
        <fullName evidence="11">5-enolpyruvylshikimate-3-phosphate phospholyase</fullName>
    </alternativeName>
</protein>
<name>A0A9D1PDS2_9FIRM</name>
<keyword evidence="8 11" id="KW-0521">NADP</keyword>
<keyword evidence="10 11" id="KW-0456">Lyase</keyword>
<evidence type="ECO:0000256" key="9">
    <source>
        <dbReference type="ARBA" id="ARBA00023141"/>
    </source>
</evidence>
<dbReference type="PROSITE" id="PS00787">
    <property type="entry name" value="CHORISMATE_SYNTHASE_1"/>
    <property type="match status" value="1"/>
</dbReference>
<dbReference type="EMBL" id="DXIQ01000050">
    <property type="protein sequence ID" value="HIV38916.1"/>
    <property type="molecule type" value="Genomic_DNA"/>
</dbReference>
<feature type="transmembrane region" description="Helical" evidence="13">
    <location>
        <begin position="330"/>
        <end position="352"/>
    </location>
</feature>
<evidence type="ECO:0000313" key="15">
    <source>
        <dbReference type="Proteomes" id="UP000886814"/>
    </source>
</evidence>
<comment type="cofactor">
    <cofactor evidence="11 12">
        <name>FMNH2</name>
        <dbReference type="ChEBI" id="CHEBI:57618"/>
    </cofactor>
    <text evidence="11 12">Reduced FMN (FMNH(2)).</text>
</comment>
<keyword evidence="7 11" id="KW-0274">FAD</keyword>
<feature type="binding site" evidence="11">
    <location>
        <position position="284"/>
    </location>
    <ligand>
        <name>FMN</name>
        <dbReference type="ChEBI" id="CHEBI:58210"/>
    </ligand>
</feature>
<feature type="binding site" evidence="11">
    <location>
        <position position="54"/>
    </location>
    <ligand>
        <name>NADP(+)</name>
        <dbReference type="ChEBI" id="CHEBI:58349"/>
    </ligand>
</feature>
<dbReference type="HAMAP" id="MF_00300">
    <property type="entry name" value="Chorismate_synth"/>
    <property type="match status" value="1"/>
</dbReference>
<evidence type="ECO:0000256" key="5">
    <source>
        <dbReference type="ARBA" id="ARBA00022630"/>
    </source>
</evidence>
<dbReference type="InterPro" id="IPR020541">
    <property type="entry name" value="Chorismate_synthase_CS"/>
</dbReference>
<dbReference type="InterPro" id="IPR035904">
    <property type="entry name" value="Chorismate_synth_AroC_sf"/>
</dbReference>
<evidence type="ECO:0000256" key="3">
    <source>
        <dbReference type="ARBA" id="ARBA00013036"/>
    </source>
</evidence>
<dbReference type="InterPro" id="IPR000453">
    <property type="entry name" value="Chorismate_synth"/>
</dbReference>
<feature type="binding site" evidence="11">
    <location>
        <position position="48"/>
    </location>
    <ligand>
        <name>NADP(+)</name>
        <dbReference type="ChEBI" id="CHEBI:58349"/>
    </ligand>
</feature>
<comment type="function">
    <text evidence="11">Catalyzes the anti-1,4-elimination of the C-3 phosphate and the C-6 proR hydrogen from 5-enolpyruvylshikimate-3-phosphate (EPSP) to yield chorismate, which is the branch point compound that serves as the starting substrate for the three terminal pathways of aromatic amino acid biosynthesis. This reaction introduces a second double bond into the aromatic ring system.</text>
</comment>
<dbReference type="GO" id="GO:0008652">
    <property type="term" value="P:amino acid biosynthetic process"/>
    <property type="evidence" value="ECO:0007669"/>
    <property type="project" value="UniProtKB-KW"/>
</dbReference>
<dbReference type="CDD" id="cd07304">
    <property type="entry name" value="Chorismate_synthase"/>
    <property type="match status" value="1"/>
</dbReference>
<organism evidence="14 15">
    <name type="scientific">Candidatus Blautia stercorigallinarum</name>
    <dbReference type="NCBI Taxonomy" id="2838501"/>
    <lineage>
        <taxon>Bacteria</taxon>
        <taxon>Bacillati</taxon>
        <taxon>Bacillota</taxon>
        <taxon>Clostridia</taxon>
        <taxon>Lachnospirales</taxon>
        <taxon>Lachnospiraceae</taxon>
        <taxon>Blautia</taxon>
    </lineage>
</organism>
<evidence type="ECO:0000256" key="8">
    <source>
        <dbReference type="ARBA" id="ARBA00022857"/>
    </source>
</evidence>
<keyword evidence="5 11" id="KW-0285">Flavoprotein</keyword>
<dbReference type="NCBIfam" id="TIGR00033">
    <property type="entry name" value="aroC"/>
    <property type="match status" value="1"/>
</dbReference>
<dbReference type="GO" id="GO:0010181">
    <property type="term" value="F:FMN binding"/>
    <property type="evidence" value="ECO:0007669"/>
    <property type="project" value="TreeGrafter"/>
</dbReference>
<comment type="subunit">
    <text evidence="11">Homotetramer.</text>
</comment>
<dbReference type="GO" id="GO:0004107">
    <property type="term" value="F:chorismate synthase activity"/>
    <property type="evidence" value="ECO:0007669"/>
    <property type="project" value="UniProtKB-UniRule"/>
</dbReference>
<keyword evidence="13" id="KW-1133">Transmembrane helix</keyword>
<comment type="pathway">
    <text evidence="1 11 12">Metabolic intermediate biosynthesis; chorismate biosynthesis; chorismate from D-erythrose 4-phosphate and phosphoenolpyruvate: step 7/7.</text>
</comment>
<keyword evidence="4 11" id="KW-0028">Amino-acid biosynthesis</keyword>
<proteinExistence type="inferred from homology"/>
<feature type="binding site" evidence="11">
    <location>
        <position position="325"/>
    </location>
    <ligand>
        <name>FMN</name>
        <dbReference type="ChEBI" id="CHEBI:58210"/>
    </ligand>
</feature>
<gene>
    <name evidence="11 14" type="primary">aroC</name>
    <name evidence="14" type="ORF">H9747_07945</name>
</gene>
<keyword evidence="13" id="KW-0812">Transmembrane</keyword>
<comment type="caution">
    <text evidence="14">The sequence shown here is derived from an EMBL/GenBank/DDBJ whole genome shotgun (WGS) entry which is preliminary data.</text>
</comment>
<accession>A0A9D1PDS2</accession>
<evidence type="ECO:0000256" key="12">
    <source>
        <dbReference type="RuleBase" id="RU000605"/>
    </source>
</evidence>
<evidence type="ECO:0000313" key="14">
    <source>
        <dbReference type="EMBL" id="HIV38916.1"/>
    </source>
</evidence>
<dbReference type="EC" id="4.2.3.5" evidence="3 11"/>
<feature type="binding site" evidence="11">
    <location>
        <begin position="125"/>
        <end position="127"/>
    </location>
    <ligand>
        <name>FMN</name>
        <dbReference type="ChEBI" id="CHEBI:58210"/>
    </ligand>
</feature>
<comment type="catalytic activity">
    <reaction evidence="11 12">
        <text>5-O-(1-carboxyvinyl)-3-phosphoshikimate = chorismate + phosphate</text>
        <dbReference type="Rhea" id="RHEA:21020"/>
        <dbReference type="ChEBI" id="CHEBI:29748"/>
        <dbReference type="ChEBI" id="CHEBI:43474"/>
        <dbReference type="ChEBI" id="CHEBI:57701"/>
        <dbReference type="EC" id="4.2.3.5"/>
    </reaction>
</comment>
<comment type="caution">
    <text evidence="11">Lacks conserved residue(s) required for the propagation of feature annotation.</text>
</comment>
<evidence type="ECO:0000256" key="13">
    <source>
        <dbReference type="SAM" id="Phobius"/>
    </source>
</evidence>
<dbReference type="AlphaFoldDB" id="A0A9D1PDS2"/>
<dbReference type="Proteomes" id="UP000886814">
    <property type="component" value="Unassembled WGS sequence"/>
</dbReference>
<reference evidence="14" key="2">
    <citation type="submission" date="2021-04" db="EMBL/GenBank/DDBJ databases">
        <authorList>
            <person name="Gilroy R."/>
        </authorList>
    </citation>
    <scope>NUCLEOTIDE SEQUENCE</scope>
    <source>
        <strain evidence="14">CHK195-9823</strain>
    </source>
</reference>
<evidence type="ECO:0000256" key="7">
    <source>
        <dbReference type="ARBA" id="ARBA00022827"/>
    </source>
</evidence>
<reference evidence="14" key="1">
    <citation type="journal article" date="2021" name="PeerJ">
        <title>Extensive microbial diversity within the chicken gut microbiome revealed by metagenomics and culture.</title>
        <authorList>
            <person name="Gilroy R."/>
            <person name="Ravi A."/>
            <person name="Getino M."/>
            <person name="Pursley I."/>
            <person name="Horton D.L."/>
            <person name="Alikhan N.F."/>
            <person name="Baker D."/>
            <person name="Gharbi K."/>
            <person name="Hall N."/>
            <person name="Watson M."/>
            <person name="Adriaenssens E.M."/>
            <person name="Foster-Nyarko E."/>
            <person name="Jarju S."/>
            <person name="Secka A."/>
            <person name="Antonio M."/>
            <person name="Oren A."/>
            <person name="Chaudhuri R.R."/>
            <person name="La Ragione R."/>
            <person name="Hildebrand F."/>
            <person name="Pallen M.J."/>
        </authorList>
    </citation>
    <scope>NUCLEOTIDE SEQUENCE</scope>
    <source>
        <strain evidence="14">CHK195-9823</strain>
    </source>
</reference>
<dbReference type="SUPFAM" id="SSF103263">
    <property type="entry name" value="Chorismate synthase, AroC"/>
    <property type="match status" value="1"/>
</dbReference>
<dbReference type="PANTHER" id="PTHR21085">
    <property type="entry name" value="CHORISMATE SYNTHASE"/>
    <property type="match status" value="1"/>
</dbReference>
<dbReference type="Pfam" id="PF01264">
    <property type="entry name" value="Chorismate_synt"/>
    <property type="match status" value="1"/>
</dbReference>
<comment type="similarity">
    <text evidence="2 11 12">Belongs to the chorismate synthase family.</text>
</comment>
<evidence type="ECO:0000256" key="1">
    <source>
        <dbReference type="ARBA" id="ARBA00005044"/>
    </source>
</evidence>
<dbReference type="FunFam" id="3.60.150.10:FF:000002">
    <property type="entry name" value="Chorismate synthase"/>
    <property type="match status" value="1"/>
</dbReference>
<evidence type="ECO:0000256" key="2">
    <source>
        <dbReference type="ARBA" id="ARBA00008014"/>
    </source>
</evidence>
<sequence>MNGSTFGNIFKITTWGESHGKAIGVVIDGCPAGLPLEEEDIQKFLNRRKPGQSRFTTKRQEADQVQILSGVFEGKTTGTPISLMVPNTDQRSRDYSEIANYYRPGHADLNYDRKYGFRDYRGGGRSSGRETIGRVAAGAVASKILGELGISLSAYTYAIGPVTIDKAHFDKEEIFRNPLYMPDAQAALKAQECLEQAMKETNSLGGMVECVITGVPAGLGEPVFDKLDAALAKGILSIGAVKGFEIGSGMAAARSKGLENNDAYGVDEQGNLIKKTNHSGGITGGLSDGAPIVFRAAFKPTPSIASVQETVNRQGEPIEVRIKGRHDPIIVPRAVVVVESMAALVILDALLASMTTRMDRIKSFFLDR</sequence>
<keyword evidence="13" id="KW-0472">Membrane</keyword>
<dbReference type="PANTHER" id="PTHR21085:SF0">
    <property type="entry name" value="CHORISMATE SYNTHASE"/>
    <property type="match status" value="1"/>
</dbReference>
<keyword evidence="6 11" id="KW-0288">FMN</keyword>
<evidence type="ECO:0000256" key="4">
    <source>
        <dbReference type="ARBA" id="ARBA00022605"/>
    </source>
</evidence>
<evidence type="ECO:0000256" key="11">
    <source>
        <dbReference type="HAMAP-Rule" id="MF_00300"/>
    </source>
</evidence>
<dbReference type="GO" id="GO:0009073">
    <property type="term" value="P:aromatic amino acid family biosynthetic process"/>
    <property type="evidence" value="ECO:0007669"/>
    <property type="project" value="UniProtKB-KW"/>
</dbReference>
<feature type="binding site" evidence="11">
    <location>
        <begin position="299"/>
        <end position="303"/>
    </location>
    <ligand>
        <name>FMN</name>
        <dbReference type="ChEBI" id="CHEBI:58210"/>
    </ligand>
</feature>
<dbReference type="PIRSF" id="PIRSF001456">
    <property type="entry name" value="Chorismate_synth"/>
    <property type="match status" value="1"/>
</dbReference>
<dbReference type="GO" id="GO:0009423">
    <property type="term" value="P:chorismate biosynthetic process"/>
    <property type="evidence" value="ECO:0007669"/>
    <property type="project" value="UniProtKB-UniRule"/>
</dbReference>
<dbReference type="GO" id="GO:0005829">
    <property type="term" value="C:cytosol"/>
    <property type="evidence" value="ECO:0007669"/>
    <property type="project" value="TreeGrafter"/>
</dbReference>
<dbReference type="PROSITE" id="PS00788">
    <property type="entry name" value="CHORISMATE_SYNTHASE_2"/>
    <property type="match status" value="1"/>
</dbReference>